<evidence type="ECO:0000313" key="3">
    <source>
        <dbReference type="EMBL" id="GEK92344.1"/>
    </source>
</evidence>
<dbReference type="OrthoDB" id="9776609at2"/>
<feature type="transmembrane region" description="Helical" evidence="2">
    <location>
        <begin position="411"/>
        <end position="432"/>
    </location>
</feature>
<evidence type="ECO:0000256" key="2">
    <source>
        <dbReference type="SAM" id="Phobius"/>
    </source>
</evidence>
<feature type="transmembrane region" description="Helical" evidence="2">
    <location>
        <begin position="375"/>
        <end position="399"/>
    </location>
</feature>
<reference evidence="3 4" key="1">
    <citation type="submission" date="2019-07" db="EMBL/GenBank/DDBJ databases">
        <title>Whole genome shotgun sequence of Gluconobacter wancherniae NBRC 103581.</title>
        <authorList>
            <person name="Hosoyama A."/>
            <person name="Uohara A."/>
            <person name="Ohji S."/>
            <person name="Ichikawa N."/>
        </authorList>
    </citation>
    <scope>NUCLEOTIDE SEQUENCE [LARGE SCALE GENOMIC DNA]</scope>
    <source>
        <strain evidence="3 4">NBRC 103581</strain>
    </source>
</reference>
<feature type="transmembrane region" description="Helical" evidence="2">
    <location>
        <begin position="12"/>
        <end position="36"/>
    </location>
</feature>
<dbReference type="InterPro" id="IPR005625">
    <property type="entry name" value="PepSY-ass_TM"/>
</dbReference>
<organism evidence="3 4">
    <name type="scientific">Gluconobacter wancherniae NBRC 103581</name>
    <dbReference type="NCBI Taxonomy" id="656744"/>
    <lineage>
        <taxon>Bacteria</taxon>
        <taxon>Pseudomonadati</taxon>
        <taxon>Pseudomonadota</taxon>
        <taxon>Alphaproteobacteria</taxon>
        <taxon>Acetobacterales</taxon>
        <taxon>Acetobacteraceae</taxon>
        <taxon>Gluconobacter</taxon>
    </lineage>
</organism>
<gene>
    <name evidence="3" type="ORF">GWA01_01140</name>
</gene>
<feature type="transmembrane region" description="Helical" evidence="2">
    <location>
        <begin position="178"/>
        <end position="199"/>
    </location>
</feature>
<protein>
    <submittedName>
        <fullName evidence="3">Membrane protein</fullName>
    </submittedName>
</protein>
<evidence type="ECO:0000313" key="4">
    <source>
        <dbReference type="Proteomes" id="UP000321230"/>
    </source>
</evidence>
<dbReference type="AlphaFoldDB" id="A0A511AW36"/>
<feature type="transmembrane region" description="Helical" evidence="2">
    <location>
        <begin position="444"/>
        <end position="462"/>
    </location>
</feature>
<keyword evidence="2" id="KW-0472">Membrane</keyword>
<dbReference type="PANTHER" id="PTHR34219">
    <property type="entry name" value="IRON-REGULATED INNER MEMBRANE PROTEIN-RELATED"/>
    <property type="match status" value="1"/>
</dbReference>
<dbReference type="RefSeq" id="WP_146793002.1">
    <property type="nucleotide sequence ID" value="NZ_BARC01000005.1"/>
</dbReference>
<dbReference type="Pfam" id="PF03929">
    <property type="entry name" value="PepSY_TM"/>
    <property type="match status" value="1"/>
</dbReference>
<sequence length="497" mass="55424">MQDSLRARMGWLHGWLGFMVGLILVCIFMTGTLAVFDREFTQWMEPEISPDVPAFDPISLDKLRPAILTLQQKGENPVLDLPSTRDPYLRLIHFDGMEFVEDTFNPSTGLPLHARQTAGGTFFFDLHANMRYGVTGVMVIMLAGLCLLVILLSGIIIHMRKIFTDLLLVRPFAPRLRAWMDVHVLAGVPFLPFALFMAYSGTVIHSRAILPAVSYTSCISALFEPAKPQKPTQPPELPKPKNRHAPFKNPPPPLTSLTQIFKDASHTLGEGQAGRLLFNNKKIFVTRRDSSGPELTEEYVTFDRIDGHFLSYVSHTGIVARTNQIMRGLHFARWAGTEMRWLYFMAGLSGVVMMGSGLVLFLIKRRETSKNLLMFRLGEGLAIATLTGLPLAVLSYLWANRILPETLPARAIAEAHIFGAVWGMAALCGLCFSLFRRSVVAWKINIWAFSIISAGILPLDILTRPSFTPFHTPTAFAAVDMIALLLAFLSFQGARRL</sequence>
<accession>A0A511AW36</accession>
<feature type="transmembrane region" description="Helical" evidence="2">
    <location>
        <begin position="474"/>
        <end position="491"/>
    </location>
</feature>
<keyword evidence="2" id="KW-0812">Transmembrane</keyword>
<feature type="transmembrane region" description="Helical" evidence="2">
    <location>
        <begin position="341"/>
        <end position="363"/>
    </location>
</feature>
<dbReference type="Proteomes" id="UP000321230">
    <property type="component" value="Unassembled WGS sequence"/>
</dbReference>
<proteinExistence type="predicted"/>
<keyword evidence="4" id="KW-1185">Reference proteome</keyword>
<comment type="caution">
    <text evidence="3">The sequence shown here is derived from an EMBL/GenBank/DDBJ whole genome shotgun (WGS) entry which is preliminary data.</text>
</comment>
<dbReference type="PANTHER" id="PTHR34219:SF4">
    <property type="entry name" value="PEPSY DOMAIN-CONTAINING PROTEIN"/>
    <property type="match status" value="1"/>
</dbReference>
<keyword evidence="2" id="KW-1133">Transmembrane helix</keyword>
<feature type="region of interest" description="Disordered" evidence="1">
    <location>
        <begin position="226"/>
        <end position="249"/>
    </location>
</feature>
<name>A0A511AW36_9PROT</name>
<evidence type="ECO:0000256" key="1">
    <source>
        <dbReference type="SAM" id="MobiDB-lite"/>
    </source>
</evidence>
<feature type="transmembrane region" description="Helical" evidence="2">
    <location>
        <begin position="132"/>
        <end position="157"/>
    </location>
</feature>
<dbReference type="EMBL" id="BJUZ01000001">
    <property type="protein sequence ID" value="GEK92344.1"/>
    <property type="molecule type" value="Genomic_DNA"/>
</dbReference>